<evidence type="ECO:0000259" key="1">
    <source>
        <dbReference type="Pfam" id="PF02602"/>
    </source>
</evidence>
<dbReference type="CDD" id="cd06578">
    <property type="entry name" value="HemD"/>
    <property type="match status" value="1"/>
</dbReference>
<protein>
    <submittedName>
        <fullName evidence="2">Uroporphyrinogen-III synthase</fullName>
    </submittedName>
</protein>
<dbReference type="Pfam" id="PF02602">
    <property type="entry name" value="HEM4"/>
    <property type="match status" value="1"/>
</dbReference>
<dbReference type="PANTHER" id="PTHR12390">
    <property type="entry name" value="UROPORPHYRINOGEN III SYNTHASE"/>
    <property type="match status" value="1"/>
</dbReference>
<proteinExistence type="predicted"/>
<gene>
    <name evidence="2" type="ORF">FIV46_04440</name>
</gene>
<dbReference type="GO" id="GO:0005829">
    <property type="term" value="C:cytosol"/>
    <property type="evidence" value="ECO:0007669"/>
    <property type="project" value="TreeGrafter"/>
</dbReference>
<dbReference type="RefSeq" id="WP_139938831.1">
    <property type="nucleotide sequence ID" value="NZ_JBHSYP010000003.1"/>
</dbReference>
<evidence type="ECO:0000313" key="3">
    <source>
        <dbReference type="Proteomes" id="UP000319148"/>
    </source>
</evidence>
<reference evidence="3" key="1">
    <citation type="submission" date="2019-06" db="EMBL/GenBank/DDBJ databases">
        <title>The complete genome of Emcibacter congregatus ZYLT.</title>
        <authorList>
            <person name="Zhao Z."/>
        </authorList>
    </citation>
    <scope>NUCLEOTIDE SEQUENCE [LARGE SCALE GENOMIC DNA]</scope>
    <source>
        <strain evidence="3">MCCC 1A06723</strain>
    </source>
</reference>
<dbReference type="OrthoDB" id="7163809at2"/>
<dbReference type="AlphaFoldDB" id="A0A501PM08"/>
<name>A0A501PM08_9PROT</name>
<dbReference type="PANTHER" id="PTHR12390:SF0">
    <property type="entry name" value="UROPORPHYRINOGEN-III SYNTHASE"/>
    <property type="match status" value="1"/>
</dbReference>
<dbReference type="InterPro" id="IPR003754">
    <property type="entry name" value="4pyrrol_synth_uPrphyn_synth"/>
</dbReference>
<keyword evidence="3" id="KW-1185">Reference proteome</keyword>
<dbReference type="InterPro" id="IPR036108">
    <property type="entry name" value="4pyrrol_syn_uPrphyn_synt_sf"/>
</dbReference>
<dbReference type="GO" id="GO:0004852">
    <property type="term" value="F:uroporphyrinogen-III synthase activity"/>
    <property type="evidence" value="ECO:0007669"/>
    <property type="project" value="InterPro"/>
</dbReference>
<feature type="domain" description="Tetrapyrrole biosynthesis uroporphyrinogen III synthase" evidence="1">
    <location>
        <begin position="15"/>
        <end position="231"/>
    </location>
</feature>
<dbReference type="GO" id="GO:0006780">
    <property type="term" value="P:uroporphyrinogen III biosynthetic process"/>
    <property type="evidence" value="ECO:0007669"/>
    <property type="project" value="InterPro"/>
</dbReference>
<accession>A0A501PM08</accession>
<dbReference type="EMBL" id="VFIY01000005">
    <property type="protein sequence ID" value="TPD61463.1"/>
    <property type="molecule type" value="Genomic_DNA"/>
</dbReference>
<comment type="caution">
    <text evidence="2">The sequence shown here is derived from an EMBL/GenBank/DDBJ whole genome shotgun (WGS) entry which is preliminary data.</text>
</comment>
<dbReference type="SUPFAM" id="SSF69618">
    <property type="entry name" value="HemD-like"/>
    <property type="match status" value="1"/>
</dbReference>
<organism evidence="2 3">
    <name type="scientific">Emcibacter nanhaiensis</name>
    <dbReference type="NCBI Taxonomy" id="1505037"/>
    <lineage>
        <taxon>Bacteria</taxon>
        <taxon>Pseudomonadati</taxon>
        <taxon>Pseudomonadota</taxon>
        <taxon>Alphaproteobacteria</taxon>
        <taxon>Emcibacterales</taxon>
        <taxon>Emcibacteraceae</taxon>
        <taxon>Emcibacter</taxon>
    </lineage>
</organism>
<evidence type="ECO:0000313" key="2">
    <source>
        <dbReference type="EMBL" id="TPD61463.1"/>
    </source>
</evidence>
<dbReference type="Proteomes" id="UP000319148">
    <property type="component" value="Unassembled WGS sequence"/>
</dbReference>
<dbReference type="InterPro" id="IPR039793">
    <property type="entry name" value="UROS/Hem4"/>
</dbReference>
<sequence length="241" mass="26923">MRFLLTRPLHDSRILAHLLEARDHEAVIEPMMEVRCRPFEPPTDPTSYQAVIFTSANGVRAFRHHFPDSILPVYAVGPATATAAREAGFSDITSGSRDVEKLAQLIANDPELDNSRPVLHVAGTHVAGELKKLLQKVGIELERWVLYEAEKVNQLSGTTLEMLDQGKIDAIPFFSPRTARIFLELVRAAGREETLNQIKALCLSAAILDVIQSVNWQAIRVAPEPNQNSLFREINIELEEI</sequence>
<dbReference type="Gene3D" id="3.40.50.10090">
    <property type="match status" value="2"/>
</dbReference>